<accession>X1T2L4</accession>
<dbReference type="EMBL" id="BARW01018486">
    <property type="protein sequence ID" value="GAI99542.1"/>
    <property type="molecule type" value="Genomic_DNA"/>
</dbReference>
<gene>
    <name evidence="1" type="ORF">S12H4_31641</name>
</gene>
<proteinExistence type="predicted"/>
<protein>
    <submittedName>
        <fullName evidence="1">Uncharacterized protein</fullName>
    </submittedName>
</protein>
<organism evidence="1">
    <name type="scientific">marine sediment metagenome</name>
    <dbReference type="NCBI Taxonomy" id="412755"/>
    <lineage>
        <taxon>unclassified sequences</taxon>
        <taxon>metagenomes</taxon>
        <taxon>ecological metagenomes</taxon>
    </lineage>
</organism>
<reference evidence="1" key="1">
    <citation type="journal article" date="2014" name="Front. Microbiol.">
        <title>High frequency of phylogenetically diverse reductive dehalogenase-homologous genes in deep subseafloor sedimentary metagenomes.</title>
        <authorList>
            <person name="Kawai M."/>
            <person name="Futagami T."/>
            <person name="Toyoda A."/>
            <person name="Takaki Y."/>
            <person name="Nishi S."/>
            <person name="Hori S."/>
            <person name="Arai W."/>
            <person name="Tsubouchi T."/>
            <person name="Morono Y."/>
            <person name="Uchiyama I."/>
            <person name="Ito T."/>
            <person name="Fujiyama A."/>
            <person name="Inagaki F."/>
            <person name="Takami H."/>
        </authorList>
    </citation>
    <scope>NUCLEOTIDE SEQUENCE</scope>
    <source>
        <strain evidence="1">Expedition CK06-06</strain>
    </source>
</reference>
<comment type="caution">
    <text evidence="1">The sequence shown here is derived from an EMBL/GenBank/DDBJ whole genome shotgun (WGS) entry which is preliminary data.</text>
</comment>
<name>X1T2L4_9ZZZZ</name>
<feature type="non-terminal residue" evidence="1">
    <location>
        <position position="63"/>
    </location>
</feature>
<evidence type="ECO:0000313" key="1">
    <source>
        <dbReference type="EMBL" id="GAI99542.1"/>
    </source>
</evidence>
<dbReference type="AlphaFoldDB" id="X1T2L4"/>
<sequence length="63" mass="6912">MTQVTSETYRRTHEFIGQALLPALDHVEKAWDNIVNNDQAKGGAALITTGQTEKSSKFYSNGA</sequence>